<dbReference type="Pfam" id="PF03466">
    <property type="entry name" value="LysR_substrate"/>
    <property type="match status" value="1"/>
</dbReference>
<evidence type="ECO:0000256" key="3">
    <source>
        <dbReference type="ARBA" id="ARBA00023125"/>
    </source>
</evidence>
<sequence>MTTRNVIGHIAGADIRTIKIFKTVVNCGGFSAAGAELNISRAAISIAMSDLEQRLSLKLCNRGRSGFSLTDEGEQVYLAVLKLLASHQEFQQRINSIHSELKGDLAIGITDCLISLPSMYITDSLKALKHQAPEVNINIEMIPANQVIKNLLDGQLQIGVAPVFSKNPNLKYVHLYDEQSYLYCGNEHPLFNTSEKHISAEHITEYEIVSPSSQQSPEIKKHLRRFSNSAQASDREGAAFLLLTGCYIGYLPAHFAQRWVETGQMKPLLPEEFNYSTPYAAIARKDLAPNLILSCFMDRLNQLIESPLPRNRGDKNQDHTRKSQPESST</sequence>
<evidence type="ECO:0000313" key="7">
    <source>
        <dbReference type="EMBL" id="UTW05448.1"/>
    </source>
</evidence>
<evidence type="ECO:0000259" key="6">
    <source>
        <dbReference type="PROSITE" id="PS50931"/>
    </source>
</evidence>
<dbReference type="Gene3D" id="1.10.10.10">
    <property type="entry name" value="Winged helix-like DNA-binding domain superfamily/Winged helix DNA-binding domain"/>
    <property type="match status" value="1"/>
</dbReference>
<keyword evidence="2" id="KW-0805">Transcription regulation</keyword>
<dbReference type="InterPro" id="IPR036390">
    <property type="entry name" value="WH_DNA-bd_sf"/>
</dbReference>
<dbReference type="InterPro" id="IPR000847">
    <property type="entry name" value="LysR_HTH_N"/>
</dbReference>
<evidence type="ECO:0000256" key="1">
    <source>
        <dbReference type="ARBA" id="ARBA00009437"/>
    </source>
</evidence>
<evidence type="ECO:0000256" key="2">
    <source>
        <dbReference type="ARBA" id="ARBA00023015"/>
    </source>
</evidence>
<feature type="region of interest" description="Disordered" evidence="5">
    <location>
        <begin position="306"/>
        <end position="329"/>
    </location>
</feature>
<keyword evidence="8" id="KW-1185">Reference proteome</keyword>
<organism evidence="7 8">
    <name type="scientific">Amphritea atlantica</name>
    <dbReference type="NCBI Taxonomy" id="355243"/>
    <lineage>
        <taxon>Bacteria</taxon>
        <taxon>Pseudomonadati</taxon>
        <taxon>Pseudomonadota</taxon>
        <taxon>Gammaproteobacteria</taxon>
        <taxon>Oceanospirillales</taxon>
        <taxon>Oceanospirillaceae</taxon>
        <taxon>Amphritea</taxon>
    </lineage>
</organism>
<reference evidence="7" key="1">
    <citation type="submission" date="2021-04" db="EMBL/GenBank/DDBJ databases">
        <title>Oceanospirillales bacteria with DddD are important DMSP degraders in coastal seawater.</title>
        <authorList>
            <person name="Liu J."/>
        </authorList>
    </citation>
    <scope>NUCLEOTIDE SEQUENCE</scope>
    <source>
        <strain evidence="7">GY6</strain>
    </source>
</reference>
<name>A0ABY5H186_9GAMM</name>
<evidence type="ECO:0000256" key="4">
    <source>
        <dbReference type="ARBA" id="ARBA00023163"/>
    </source>
</evidence>
<dbReference type="SUPFAM" id="SSF46785">
    <property type="entry name" value="Winged helix' DNA-binding domain"/>
    <property type="match status" value="1"/>
</dbReference>
<evidence type="ECO:0000256" key="5">
    <source>
        <dbReference type="SAM" id="MobiDB-lite"/>
    </source>
</evidence>
<keyword evidence="3" id="KW-0238">DNA-binding</keyword>
<dbReference type="EMBL" id="CP073344">
    <property type="protein sequence ID" value="UTW05448.1"/>
    <property type="molecule type" value="Genomic_DNA"/>
</dbReference>
<protein>
    <submittedName>
        <fullName evidence="7">LysR family transcriptional regulator</fullName>
    </submittedName>
</protein>
<dbReference type="PROSITE" id="PS50931">
    <property type="entry name" value="HTH_LYSR"/>
    <property type="match status" value="1"/>
</dbReference>
<dbReference type="InterPro" id="IPR005119">
    <property type="entry name" value="LysR_subst-bd"/>
</dbReference>
<dbReference type="CDD" id="cd05466">
    <property type="entry name" value="PBP2_LTTR_substrate"/>
    <property type="match status" value="1"/>
</dbReference>
<dbReference type="Pfam" id="PF00126">
    <property type="entry name" value="HTH_1"/>
    <property type="match status" value="1"/>
</dbReference>
<proteinExistence type="inferred from homology"/>
<dbReference type="SUPFAM" id="SSF53850">
    <property type="entry name" value="Periplasmic binding protein-like II"/>
    <property type="match status" value="1"/>
</dbReference>
<feature type="compositionally biased region" description="Basic and acidic residues" evidence="5">
    <location>
        <begin position="311"/>
        <end position="329"/>
    </location>
</feature>
<evidence type="ECO:0000313" key="8">
    <source>
        <dbReference type="Proteomes" id="UP001059950"/>
    </source>
</evidence>
<dbReference type="Gene3D" id="3.40.190.290">
    <property type="match status" value="1"/>
</dbReference>
<keyword evidence="4" id="KW-0804">Transcription</keyword>
<dbReference type="InterPro" id="IPR036388">
    <property type="entry name" value="WH-like_DNA-bd_sf"/>
</dbReference>
<dbReference type="Proteomes" id="UP001059950">
    <property type="component" value="Chromosome"/>
</dbReference>
<feature type="domain" description="HTH lysR-type" evidence="6">
    <location>
        <begin position="14"/>
        <end position="70"/>
    </location>
</feature>
<accession>A0ABY5H186</accession>
<comment type="similarity">
    <text evidence="1">Belongs to the LysR transcriptional regulatory family.</text>
</comment>
<dbReference type="PANTHER" id="PTHR30126">
    <property type="entry name" value="HTH-TYPE TRANSCRIPTIONAL REGULATOR"/>
    <property type="match status" value="1"/>
</dbReference>
<gene>
    <name evidence="7" type="ORF">KDX31_18255</name>
</gene>
<dbReference type="PANTHER" id="PTHR30126:SF98">
    <property type="entry name" value="HTH-TYPE TRANSCRIPTIONAL ACTIVATOR BAUR"/>
    <property type="match status" value="1"/>
</dbReference>